<sequence>MLATLLLSMAALALGAAFPEATRDALARLATLARGAATRLAARLG</sequence>
<proteinExistence type="predicted"/>
<dbReference type="RefSeq" id="WP_248667068.1">
    <property type="nucleotide sequence ID" value="NZ_JALPRX010000046.1"/>
</dbReference>
<reference evidence="1" key="1">
    <citation type="submission" date="2022-04" db="EMBL/GenBank/DDBJ databases">
        <title>Roseomonas acroporae sp. nov., isolated from coral Acropora digitifera.</title>
        <authorList>
            <person name="Sun H."/>
        </authorList>
    </citation>
    <scope>NUCLEOTIDE SEQUENCE</scope>
    <source>
        <strain evidence="1">NAR14</strain>
    </source>
</reference>
<accession>A0A9X1Y843</accession>
<evidence type="ECO:0000313" key="2">
    <source>
        <dbReference type="Proteomes" id="UP001139516"/>
    </source>
</evidence>
<name>A0A9X1Y843_9PROT</name>
<dbReference type="AlphaFoldDB" id="A0A9X1Y843"/>
<dbReference type="Proteomes" id="UP001139516">
    <property type="component" value="Unassembled WGS sequence"/>
</dbReference>
<organism evidence="1 2">
    <name type="scientific">Roseomonas acroporae</name>
    <dbReference type="NCBI Taxonomy" id="2937791"/>
    <lineage>
        <taxon>Bacteria</taxon>
        <taxon>Pseudomonadati</taxon>
        <taxon>Pseudomonadota</taxon>
        <taxon>Alphaproteobacteria</taxon>
        <taxon>Acetobacterales</taxon>
        <taxon>Roseomonadaceae</taxon>
        <taxon>Roseomonas</taxon>
    </lineage>
</organism>
<evidence type="ECO:0000313" key="1">
    <source>
        <dbReference type="EMBL" id="MCK8784943.1"/>
    </source>
</evidence>
<keyword evidence="2" id="KW-1185">Reference proteome</keyword>
<gene>
    <name evidence="1" type="ORF">M0638_11175</name>
</gene>
<dbReference type="EMBL" id="JALPRX010000046">
    <property type="protein sequence ID" value="MCK8784943.1"/>
    <property type="molecule type" value="Genomic_DNA"/>
</dbReference>
<comment type="caution">
    <text evidence="1">The sequence shown here is derived from an EMBL/GenBank/DDBJ whole genome shotgun (WGS) entry which is preliminary data.</text>
</comment>
<protein>
    <submittedName>
        <fullName evidence="1">Uncharacterized protein</fullName>
    </submittedName>
</protein>